<dbReference type="EMBL" id="JACXVP010000004">
    <property type="protein sequence ID" value="KAG5613053.1"/>
    <property type="molecule type" value="Genomic_DNA"/>
</dbReference>
<reference evidence="1 2" key="1">
    <citation type="submission" date="2020-09" db="EMBL/GenBank/DDBJ databases">
        <title>De no assembly of potato wild relative species, Solanum commersonii.</title>
        <authorList>
            <person name="Cho K."/>
        </authorList>
    </citation>
    <scope>NUCLEOTIDE SEQUENCE [LARGE SCALE GENOMIC DNA]</scope>
    <source>
        <strain evidence="1">LZ3.2</strain>
        <tissue evidence="1">Leaf</tissue>
    </source>
</reference>
<evidence type="ECO:0000313" key="2">
    <source>
        <dbReference type="Proteomes" id="UP000824120"/>
    </source>
</evidence>
<accession>A0A9J5ZLN1</accession>
<name>A0A9J5ZLN1_SOLCO</name>
<organism evidence="1 2">
    <name type="scientific">Solanum commersonii</name>
    <name type="common">Commerson's wild potato</name>
    <name type="synonym">Commerson's nightshade</name>
    <dbReference type="NCBI Taxonomy" id="4109"/>
    <lineage>
        <taxon>Eukaryota</taxon>
        <taxon>Viridiplantae</taxon>
        <taxon>Streptophyta</taxon>
        <taxon>Embryophyta</taxon>
        <taxon>Tracheophyta</taxon>
        <taxon>Spermatophyta</taxon>
        <taxon>Magnoliopsida</taxon>
        <taxon>eudicotyledons</taxon>
        <taxon>Gunneridae</taxon>
        <taxon>Pentapetalae</taxon>
        <taxon>asterids</taxon>
        <taxon>lamiids</taxon>
        <taxon>Solanales</taxon>
        <taxon>Solanaceae</taxon>
        <taxon>Solanoideae</taxon>
        <taxon>Solaneae</taxon>
        <taxon>Solanum</taxon>
    </lineage>
</organism>
<dbReference type="AlphaFoldDB" id="A0A9J5ZLN1"/>
<gene>
    <name evidence="1" type="ORF">H5410_024334</name>
</gene>
<protein>
    <submittedName>
        <fullName evidence="1">Uncharacterized protein</fullName>
    </submittedName>
</protein>
<keyword evidence="2" id="KW-1185">Reference proteome</keyword>
<sequence>MVISAIFKNQLDMRRIGRPRANFLKKRMRLYDSSTSGKEEHKNCITIDDSFTSQDLKFNGACICGFSVERFLMSTRPLILSECFCHSPQQEVCLCDTTKQISKTYKCVVLFSSESTEKNN</sequence>
<evidence type="ECO:0000313" key="1">
    <source>
        <dbReference type="EMBL" id="KAG5613053.1"/>
    </source>
</evidence>
<proteinExistence type="predicted"/>
<comment type="caution">
    <text evidence="1">The sequence shown here is derived from an EMBL/GenBank/DDBJ whole genome shotgun (WGS) entry which is preliminary data.</text>
</comment>
<dbReference type="Proteomes" id="UP000824120">
    <property type="component" value="Chromosome 4"/>
</dbReference>